<dbReference type="AlphaFoldDB" id="A0A7K9CIN7"/>
<proteinExistence type="predicted"/>
<feature type="non-terminal residue" evidence="1">
    <location>
        <position position="1"/>
    </location>
</feature>
<accession>A0A7K9CIN7</accession>
<gene>
    <name evidence="1" type="primary">Ccdc60</name>
    <name evidence="1" type="ORF">PSIHAE_R06311</name>
</gene>
<dbReference type="Pfam" id="PF15769">
    <property type="entry name" value="DUF4698"/>
    <property type="match status" value="1"/>
</dbReference>
<comment type="caution">
    <text evidence="1">The sequence shown here is derived from an EMBL/GenBank/DDBJ whole genome shotgun (WGS) entry which is preliminary data.</text>
</comment>
<dbReference type="Proteomes" id="UP000574528">
    <property type="component" value="Unassembled WGS sequence"/>
</dbReference>
<feature type="non-terminal residue" evidence="1">
    <location>
        <position position="495"/>
    </location>
</feature>
<evidence type="ECO:0000313" key="2">
    <source>
        <dbReference type="Proteomes" id="UP000574528"/>
    </source>
</evidence>
<dbReference type="OrthoDB" id="10017343at2759"/>
<protein>
    <submittedName>
        <fullName evidence="1">CCD60 protein</fullName>
    </submittedName>
</protein>
<evidence type="ECO:0000313" key="1">
    <source>
        <dbReference type="EMBL" id="NXG52406.1"/>
    </source>
</evidence>
<reference evidence="1 2" key="1">
    <citation type="submission" date="2019-09" db="EMBL/GenBank/DDBJ databases">
        <title>Bird 10,000 Genomes (B10K) Project - Family phase.</title>
        <authorList>
            <person name="Zhang G."/>
        </authorList>
    </citation>
    <scope>NUCLEOTIDE SEQUENCE [LARGE SCALE GENOMIC DNA]</scope>
    <source>
        <strain evidence="1">B10K-DU-001-24</strain>
        <tissue evidence="1">Muscle</tissue>
    </source>
</reference>
<organism evidence="1 2">
    <name type="scientific">Psilopogon haemacephalus</name>
    <name type="common">coppersmith barbet</name>
    <dbReference type="NCBI Taxonomy" id="2585815"/>
    <lineage>
        <taxon>Eukaryota</taxon>
        <taxon>Metazoa</taxon>
        <taxon>Chordata</taxon>
        <taxon>Craniata</taxon>
        <taxon>Vertebrata</taxon>
        <taxon>Euteleostomi</taxon>
        <taxon>Archelosauria</taxon>
        <taxon>Archosauria</taxon>
        <taxon>Dinosauria</taxon>
        <taxon>Saurischia</taxon>
        <taxon>Theropoda</taxon>
        <taxon>Coelurosauria</taxon>
        <taxon>Aves</taxon>
        <taxon>Neognathae</taxon>
        <taxon>Neoaves</taxon>
        <taxon>Telluraves</taxon>
        <taxon>Coraciimorphae</taxon>
        <taxon>Piciformes</taxon>
        <taxon>Megalaimidae</taxon>
        <taxon>Psilopogon</taxon>
    </lineage>
</organism>
<dbReference type="PANTHER" id="PTHR34754">
    <property type="entry name" value="COILED-COIL DOMAIN-CONTAINING PROTEIN 60"/>
    <property type="match status" value="1"/>
</dbReference>
<dbReference type="PANTHER" id="PTHR34754:SF1">
    <property type="entry name" value="COILED-COIL DOMAIN-CONTAINING PROTEIN 60"/>
    <property type="match status" value="1"/>
</dbReference>
<dbReference type="InterPro" id="IPR031526">
    <property type="entry name" value="DUF4698"/>
</dbReference>
<dbReference type="EMBL" id="VWZI01021176">
    <property type="protein sequence ID" value="NXG52406.1"/>
    <property type="molecule type" value="Genomic_DNA"/>
</dbReference>
<name>A0A7K9CIN7_9PICI</name>
<keyword evidence="2" id="KW-1185">Reference proteome</keyword>
<sequence>RHISSMKQGGEYFHILHQESLERKNVLKAGQQAQTMSKITFQTPKYTSDAEESEKEATTRSLKEGNQLRLLGMKKVTLRSFTSGHSSVLVPNPAGAKSEHIFRQLCAIHWLLEALTLEPNTAMHSIFTCWNPRDPGGCKKTAEEMEKEKFAACMQELFITNTKKCTWKAQYRLLARKINRTSTPGISQISSLSSLQGHTPCGSETSSAVCSEGNSEINLASSDAVSESAQDKEQPSLFLSLQKMAQMTHEAMSKDGDKRGETVKKTGLQQYVTQWVSDCLGEAAHQERVCFVLFLSFSPAPTQLRSAFLCCFHHSCHISSFIKSKSNLCADLRQKFTAVSEEAASSLHDALIRLERRQEERCYQKYQALRELKYFRKDMERMRQLSMRDKREQDGSGLNWFPVLLVRLPESVKSNHKVQKILKKLEKYNKTPGLKIHPDTFLKVLANLQVWELCCPEIAAAVEFVRESIVQMPEEGFNEWFQARVPHLSAQSFTI</sequence>